<dbReference type="SUPFAM" id="SSF81345">
    <property type="entry name" value="ABC transporter involved in vitamin B12 uptake, BtuC"/>
    <property type="match status" value="1"/>
</dbReference>
<feature type="transmembrane region" description="Helical" evidence="7">
    <location>
        <begin position="238"/>
        <end position="256"/>
    </location>
</feature>
<reference evidence="8 9" key="1">
    <citation type="submission" date="2019-02" db="EMBL/GenBank/DDBJ databases">
        <title>Kribbella capetownensis sp. nov. and Kribbella speibonae sp. nov., isolated from soil.</title>
        <authorList>
            <person name="Curtis S.M."/>
            <person name="Norton I."/>
            <person name="Everest G.J."/>
            <person name="Meyers P.R."/>
        </authorList>
    </citation>
    <scope>NUCLEOTIDE SEQUENCE [LARGE SCALE GENOMIC DNA]</scope>
    <source>
        <strain evidence="8 9">YM53</strain>
    </source>
</reference>
<comment type="similarity">
    <text evidence="2 6">Belongs to the ABC-3 integral membrane protein family.</text>
</comment>
<dbReference type="InterPro" id="IPR001626">
    <property type="entry name" value="ABC_TroCD"/>
</dbReference>
<feature type="transmembrane region" description="Helical" evidence="7">
    <location>
        <begin position="126"/>
        <end position="150"/>
    </location>
</feature>
<evidence type="ECO:0000313" key="8">
    <source>
        <dbReference type="EMBL" id="TCC50651.1"/>
    </source>
</evidence>
<evidence type="ECO:0000256" key="1">
    <source>
        <dbReference type="ARBA" id="ARBA00004141"/>
    </source>
</evidence>
<feature type="transmembrane region" description="Helical" evidence="7">
    <location>
        <begin position="213"/>
        <end position="232"/>
    </location>
</feature>
<name>A0A4R0JTA5_9ACTN</name>
<keyword evidence="3 6" id="KW-0812">Transmembrane</keyword>
<dbReference type="GO" id="GO:0055085">
    <property type="term" value="P:transmembrane transport"/>
    <property type="evidence" value="ECO:0007669"/>
    <property type="project" value="InterPro"/>
</dbReference>
<evidence type="ECO:0000256" key="2">
    <source>
        <dbReference type="ARBA" id="ARBA00008034"/>
    </source>
</evidence>
<dbReference type="InterPro" id="IPR037294">
    <property type="entry name" value="ABC_BtuC-like"/>
</dbReference>
<evidence type="ECO:0000256" key="7">
    <source>
        <dbReference type="SAM" id="Phobius"/>
    </source>
</evidence>
<evidence type="ECO:0000313" key="9">
    <source>
        <dbReference type="Proteomes" id="UP000293342"/>
    </source>
</evidence>
<dbReference type="Proteomes" id="UP000293342">
    <property type="component" value="Unassembled WGS sequence"/>
</dbReference>
<keyword evidence="6" id="KW-0813">Transport</keyword>
<evidence type="ECO:0000256" key="3">
    <source>
        <dbReference type="ARBA" id="ARBA00022692"/>
    </source>
</evidence>
<feature type="transmembrane region" description="Helical" evidence="7">
    <location>
        <begin position="82"/>
        <end position="106"/>
    </location>
</feature>
<comment type="subcellular location">
    <subcellularLocation>
        <location evidence="6">Cell membrane</location>
        <topology evidence="6">Multi-pass membrane protein</topology>
    </subcellularLocation>
    <subcellularLocation>
        <location evidence="1">Membrane</location>
        <topology evidence="1">Multi-pass membrane protein</topology>
    </subcellularLocation>
</comment>
<sequence>MVNAFRAGTIVAVMAATIGWFMVLRRQTFAGHTLSVVGFPGASGATLLGISAGLGYFVFCVGAALVIAALPRAGQHRQSEESALTGTLQAFLLACGYLFVALYKGFLNGVNALLFGSFLGITNSQVTLLFVVAIAALAGLAVIGRPLLFASIDPHFAAARRVPVRLLSVLFLILLGAATAEAAQITGALLVFALLVLPAATAQAITARPAASLPLAVAIALVVTWLGLLTAYYSPYPVGFYVSTFAFGTYCLVRFGRQLLDLTDCRPGGLLEEAG</sequence>
<dbReference type="OrthoDB" id="2375762at2"/>
<accession>A0A4R0JTA5</accession>
<feature type="transmembrane region" description="Helical" evidence="7">
    <location>
        <begin position="44"/>
        <end position="70"/>
    </location>
</feature>
<feature type="transmembrane region" description="Helical" evidence="7">
    <location>
        <begin position="162"/>
        <end position="179"/>
    </location>
</feature>
<evidence type="ECO:0000256" key="5">
    <source>
        <dbReference type="ARBA" id="ARBA00023136"/>
    </source>
</evidence>
<dbReference type="EMBL" id="SJKD01000002">
    <property type="protein sequence ID" value="TCC50651.1"/>
    <property type="molecule type" value="Genomic_DNA"/>
</dbReference>
<keyword evidence="5 7" id="KW-0472">Membrane</keyword>
<keyword evidence="4 7" id="KW-1133">Transmembrane helix</keyword>
<dbReference type="Pfam" id="PF00950">
    <property type="entry name" value="ABC-3"/>
    <property type="match status" value="1"/>
</dbReference>
<dbReference type="AlphaFoldDB" id="A0A4R0JTA5"/>
<dbReference type="GO" id="GO:0043190">
    <property type="term" value="C:ATP-binding cassette (ABC) transporter complex"/>
    <property type="evidence" value="ECO:0007669"/>
    <property type="project" value="InterPro"/>
</dbReference>
<dbReference type="Gene3D" id="1.10.3470.10">
    <property type="entry name" value="ABC transporter involved in vitamin B12 uptake, BtuC"/>
    <property type="match status" value="1"/>
</dbReference>
<dbReference type="PANTHER" id="PTHR30477:SF13">
    <property type="entry name" value="IRON TRANSPORT SYSTEM MEMBRANE PROTEIN HI_0360-RELATED"/>
    <property type="match status" value="1"/>
</dbReference>
<comment type="caution">
    <text evidence="8">The sequence shown here is derived from an EMBL/GenBank/DDBJ whole genome shotgun (WGS) entry which is preliminary data.</text>
</comment>
<feature type="transmembrane region" description="Helical" evidence="7">
    <location>
        <begin position="7"/>
        <end position="24"/>
    </location>
</feature>
<protein>
    <submittedName>
        <fullName evidence="8">Metal ABC transporter permease</fullName>
    </submittedName>
</protein>
<gene>
    <name evidence="8" type="ORF">E0H75_10645</name>
</gene>
<evidence type="ECO:0000256" key="4">
    <source>
        <dbReference type="ARBA" id="ARBA00022989"/>
    </source>
</evidence>
<dbReference type="PANTHER" id="PTHR30477">
    <property type="entry name" value="ABC-TRANSPORTER METAL-BINDING PROTEIN"/>
    <property type="match status" value="1"/>
</dbReference>
<keyword evidence="9" id="KW-1185">Reference proteome</keyword>
<proteinExistence type="inferred from homology"/>
<feature type="transmembrane region" description="Helical" evidence="7">
    <location>
        <begin position="185"/>
        <end position="206"/>
    </location>
</feature>
<dbReference type="GO" id="GO:0010043">
    <property type="term" value="P:response to zinc ion"/>
    <property type="evidence" value="ECO:0007669"/>
    <property type="project" value="TreeGrafter"/>
</dbReference>
<organism evidence="8 9">
    <name type="scientific">Kribbella capetownensis</name>
    <dbReference type="NCBI Taxonomy" id="1572659"/>
    <lineage>
        <taxon>Bacteria</taxon>
        <taxon>Bacillati</taxon>
        <taxon>Actinomycetota</taxon>
        <taxon>Actinomycetes</taxon>
        <taxon>Propionibacteriales</taxon>
        <taxon>Kribbellaceae</taxon>
        <taxon>Kribbella</taxon>
    </lineage>
</organism>
<dbReference type="RefSeq" id="WP_131513306.1">
    <property type="nucleotide sequence ID" value="NZ_SJKD01000002.1"/>
</dbReference>
<evidence type="ECO:0000256" key="6">
    <source>
        <dbReference type="RuleBase" id="RU003943"/>
    </source>
</evidence>